<evidence type="ECO:0000313" key="2">
    <source>
        <dbReference type="Proteomes" id="UP000525078"/>
    </source>
</evidence>
<reference evidence="1 2" key="1">
    <citation type="journal article" date="2020" name="bioRxiv">
        <title>Sequence and annotation of 42 cannabis genomes reveals extensive copy number variation in cannabinoid synthesis and pathogen resistance genes.</title>
        <authorList>
            <person name="Mckernan K.J."/>
            <person name="Helbert Y."/>
            <person name="Kane L.T."/>
            <person name="Ebling H."/>
            <person name="Zhang L."/>
            <person name="Liu B."/>
            <person name="Eaton Z."/>
            <person name="Mclaughlin S."/>
            <person name="Kingan S."/>
            <person name="Baybayan P."/>
            <person name="Concepcion G."/>
            <person name="Jordan M."/>
            <person name="Riva A."/>
            <person name="Barbazuk W."/>
            <person name="Harkins T."/>
        </authorList>
    </citation>
    <scope>NUCLEOTIDE SEQUENCE [LARGE SCALE GENOMIC DNA]</scope>
    <source>
        <strain evidence="2">cv. Jamaican Lion 4</strain>
        <tissue evidence="1">Leaf</tissue>
    </source>
</reference>
<sequence length="90" mass="10480">MSILMLLMEMASRRRNLNAEAEHSSQIYFPLWVYDQVNKEKEIVQEDITKDDVECLELMPPKPCLYPQESYNNEEAAMEEASSSFSENSL</sequence>
<dbReference type="EMBL" id="JAATIP010000214">
    <property type="protein sequence ID" value="KAF4359558.1"/>
    <property type="molecule type" value="Genomic_DNA"/>
</dbReference>
<name>A0A7J6EMA5_CANSA</name>
<gene>
    <name evidence="1" type="ORF">F8388_003561</name>
</gene>
<dbReference type="AlphaFoldDB" id="A0A7J6EMA5"/>
<proteinExistence type="predicted"/>
<organism evidence="1 2">
    <name type="scientific">Cannabis sativa</name>
    <name type="common">Hemp</name>
    <name type="synonym">Marijuana</name>
    <dbReference type="NCBI Taxonomy" id="3483"/>
    <lineage>
        <taxon>Eukaryota</taxon>
        <taxon>Viridiplantae</taxon>
        <taxon>Streptophyta</taxon>
        <taxon>Embryophyta</taxon>
        <taxon>Tracheophyta</taxon>
        <taxon>Spermatophyta</taxon>
        <taxon>Magnoliopsida</taxon>
        <taxon>eudicotyledons</taxon>
        <taxon>Gunneridae</taxon>
        <taxon>Pentapetalae</taxon>
        <taxon>rosids</taxon>
        <taxon>fabids</taxon>
        <taxon>Rosales</taxon>
        <taxon>Cannabaceae</taxon>
        <taxon>Cannabis</taxon>
    </lineage>
</organism>
<accession>A0A7J6EMA5</accession>
<evidence type="ECO:0000313" key="1">
    <source>
        <dbReference type="EMBL" id="KAF4359558.1"/>
    </source>
</evidence>
<protein>
    <submittedName>
        <fullName evidence="1">Uncharacterized protein</fullName>
    </submittedName>
</protein>
<dbReference type="Proteomes" id="UP000525078">
    <property type="component" value="Unassembled WGS sequence"/>
</dbReference>
<comment type="caution">
    <text evidence="1">The sequence shown here is derived from an EMBL/GenBank/DDBJ whole genome shotgun (WGS) entry which is preliminary data.</text>
</comment>